<dbReference type="Proteomes" id="UP000769766">
    <property type="component" value="Unassembled WGS sequence"/>
</dbReference>
<dbReference type="EMBL" id="JACPRF010000268">
    <property type="protein sequence ID" value="MBI2876989.1"/>
    <property type="molecule type" value="Genomic_DNA"/>
</dbReference>
<dbReference type="AlphaFoldDB" id="A0A932FZ08"/>
<gene>
    <name evidence="1" type="ORF">HYY20_08920</name>
</gene>
<reference evidence="1" key="1">
    <citation type="submission" date="2020-07" db="EMBL/GenBank/DDBJ databases">
        <title>Huge and variable diversity of episymbiotic CPR bacteria and DPANN archaea in groundwater ecosystems.</title>
        <authorList>
            <person name="He C.Y."/>
            <person name="Keren R."/>
            <person name="Whittaker M."/>
            <person name="Farag I.F."/>
            <person name="Doudna J."/>
            <person name="Cate J.H.D."/>
            <person name="Banfield J.F."/>
        </authorList>
    </citation>
    <scope>NUCLEOTIDE SEQUENCE</scope>
    <source>
        <strain evidence="1">NC_groundwater_672_Ag_B-0.1um_62_36</strain>
    </source>
</reference>
<comment type="caution">
    <text evidence="1">The sequence shown here is derived from an EMBL/GenBank/DDBJ whole genome shotgun (WGS) entry which is preliminary data.</text>
</comment>
<protein>
    <submittedName>
        <fullName evidence="1">Uncharacterized protein</fullName>
    </submittedName>
</protein>
<sequence>MHLCILSDLCLEFDREQRRKASGREPLGEGERQRIEQLVSQALQLPEAAQAGLWGAALGYGRDAEAVIRVNDGIEHGYESCGHPIAVKLYRCRKPKFVHWHAEQFKQMPGFL</sequence>
<evidence type="ECO:0000313" key="2">
    <source>
        <dbReference type="Proteomes" id="UP000769766"/>
    </source>
</evidence>
<evidence type="ECO:0000313" key="1">
    <source>
        <dbReference type="EMBL" id="MBI2876989.1"/>
    </source>
</evidence>
<proteinExistence type="predicted"/>
<accession>A0A932FZ08</accession>
<organism evidence="1 2">
    <name type="scientific">Tectimicrobiota bacterium</name>
    <dbReference type="NCBI Taxonomy" id="2528274"/>
    <lineage>
        <taxon>Bacteria</taxon>
        <taxon>Pseudomonadati</taxon>
        <taxon>Nitrospinota/Tectimicrobiota group</taxon>
        <taxon>Candidatus Tectimicrobiota</taxon>
    </lineage>
</organism>
<name>A0A932FZ08_UNCTE</name>